<proteinExistence type="predicted"/>
<name>A0A644VLT0_9ZZZZ</name>
<dbReference type="Pfam" id="PF10412">
    <property type="entry name" value="TrwB_AAD_bind"/>
    <property type="match status" value="1"/>
</dbReference>
<keyword evidence="2" id="KW-1003">Cell membrane</keyword>
<gene>
    <name evidence="9" type="ORF">SDC9_38237</name>
</gene>
<evidence type="ECO:0000256" key="6">
    <source>
        <dbReference type="SAM" id="MobiDB-lite"/>
    </source>
</evidence>
<keyword evidence="4 7" id="KW-1133">Transmembrane helix</keyword>
<evidence type="ECO:0000313" key="9">
    <source>
        <dbReference type="EMBL" id="MPL92140.1"/>
    </source>
</evidence>
<dbReference type="PANTHER" id="PTHR37937:SF1">
    <property type="entry name" value="CONJUGATIVE TRANSFER: DNA TRANSPORT"/>
    <property type="match status" value="1"/>
</dbReference>
<dbReference type="PANTHER" id="PTHR37937">
    <property type="entry name" value="CONJUGATIVE TRANSFER: DNA TRANSPORT"/>
    <property type="match status" value="1"/>
</dbReference>
<evidence type="ECO:0000256" key="4">
    <source>
        <dbReference type="ARBA" id="ARBA00022989"/>
    </source>
</evidence>
<keyword evidence="3 7" id="KW-0812">Transmembrane</keyword>
<dbReference type="GO" id="GO:0005886">
    <property type="term" value="C:plasma membrane"/>
    <property type="evidence" value="ECO:0007669"/>
    <property type="project" value="UniProtKB-SubCell"/>
</dbReference>
<evidence type="ECO:0000256" key="1">
    <source>
        <dbReference type="ARBA" id="ARBA00004651"/>
    </source>
</evidence>
<dbReference type="CDD" id="cd01127">
    <property type="entry name" value="TrwB_TraG_TraD_VirD4"/>
    <property type="match status" value="1"/>
</dbReference>
<evidence type="ECO:0000256" key="5">
    <source>
        <dbReference type="ARBA" id="ARBA00023136"/>
    </source>
</evidence>
<accession>A0A644VLT0</accession>
<dbReference type="InterPro" id="IPR051539">
    <property type="entry name" value="T4SS-coupling_protein"/>
</dbReference>
<evidence type="ECO:0000256" key="2">
    <source>
        <dbReference type="ARBA" id="ARBA00022475"/>
    </source>
</evidence>
<sequence length="760" mass="84386">MSMRPKNAPTKFVRGGQTTQHWWRMAAQVLRTSLFFGLGAFTATYIALIFANYEIRFMRETLATWTANFNIANGHSTKMLQYTDSNGKRQNRSASSIAADPRMTAVAEAYQKNAERFAWFALIPAAIALLVSAGVFAWAGRRIGENEHVRGSRLISQTDLARWSKQKWKTYQRRFGRNVKKGPRYTIAGVEFPPNAVEAQTGIFGTVGVGKTNAIKELLTTIRANGGRAVIYDRMGGLVRDFYEAETDIILNPFDARSRVWSPFFEAKTPEALAQIAEVMIPQRPGQNDPFWSQTARLVFEYAARALLKTKRPTNADLRKAIMTISADDLAQLLAGTPGAHFFGPHVEKTSASIRANMIAELRFLEFLRDDGEPFSVREWVRADKPGFVFLTGDAEHSAATRNIISSVVEVAANALMTCEESRDPRLWFFLDEVPSLNRLPFLVSKLAEIRQFGGAFVLGYQVYSQLEDIYGEKGAQSIAGTLNNRVVFNTPDARTAKLFSESLGFEDLVEQRENLSFGAHESRDGVAFVSQRTERPIVTASEIQALPQFEAYIRFAYDAPTASVRFEPVSVAPRAEKLVPYQGGGFDLDGMDPHRAPAPAGAEETSLSAAMIAPDLLAKVQEERQAVFAARPPARQLAEFREWVKRGQTAEYNTVSGRLEAPLDGVPLELLWDHYFRQRAEGHDQPAFRLTPNTSQMVSGRPRAAKAVEDAVTVPLLSAVEEAAAKQQDDHIETVVPFPAPRRAPDPLADAMDEKGSLL</sequence>
<comment type="subcellular location">
    <subcellularLocation>
        <location evidence="1">Cell membrane</location>
        <topology evidence="1">Multi-pass membrane protein</topology>
    </subcellularLocation>
</comment>
<evidence type="ECO:0000259" key="8">
    <source>
        <dbReference type="Pfam" id="PF10412"/>
    </source>
</evidence>
<dbReference type="InterPro" id="IPR019476">
    <property type="entry name" value="T4SS_TraD_DNA-bd"/>
</dbReference>
<feature type="transmembrane region" description="Helical" evidence="7">
    <location>
        <begin position="34"/>
        <end position="53"/>
    </location>
</feature>
<dbReference type="SUPFAM" id="SSF52540">
    <property type="entry name" value="P-loop containing nucleoside triphosphate hydrolases"/>
    <property type="match status" value="1"/>
</dbReference>
<dbReference type="AlphaFoldDB" id="A0A644VLT0"/>
<protein>
    <recommendedName>
        <fullName evidence="8">Type IV secretion system coupling protein TraD DNA-binding domain-containing protein</fullName>
    </recommendedName>
</protein>
<evidence type="ECO:0000256" key="3">
    <source>
        <dbReference type="ARBA" id="ARBA00022692"/>
    </source>
</evidence>
<dbReference type="EMBL" id="VSSQ01000349">
    <property type="protein sequence ID" value="MPL92140.1"/>
    <property type="molecule type" value="Genomic_DNA"/>
</dbReference>
<reference evidence="9" key="1">
    <citation type="submission" date="2019-08" db="EMBL/GenBank/DDBJ databases">
        <authorList>
            <person name="Kucharzyk K."/>
            <person name="Murdoch R.W."/>
            <person name="Higgins S."/>
            <person name="Loffler F."/>
        </authorList>
    </citation>
    <scope>NUCLEOTIDE SEQUENCE</scope>
</reference>
<organism evidence="9">
    <name type="scientific">bioreactor metagenome</name>
    <dbReference type="NCBI Taxonomy" id="1076179"/>
    <lineage>
        <taxon>unclassified sequences</taxon>
        <taxon>metagenomes</taxon>
        <taxon>ecological metagenomes</taxon>
    </lineage>
</organism>
<feature type="domain" description="Type IV secretion system coupling protein TraD DNA-binding" evidence="8">
    <location>
        <begin position="184"/>
        <end position="567"/>
    </location>
</feature>
<feature type="transmembrane region" description="Helical" evidence="7">
    <location>
        <begin position="117"/>
        <end position="139"/>
    </location>
</feature>
<dbReference type="Gene3D" id="3.40.50.300">
    <property type="entry name" value="P-loop containing nucleotide triphosphate hydrolases"/>
    <property type="match status" value="2"/>
</dbReference>
<comment type="caution">
    <text evidence="9">The sequence shown here is derived from an EMBL/GenBank/DDBJ whole genome shotgun (WGS) entry which is preliminary data.</text>
</comment>
<feature type="region of interest" description="Disordered" evidence="6">
    <location>
        <begin position="738"/>
        <end position="760"/>
    </location>
</feature>
<dbReference type="InterPro" id="IPR027417">
    <property type="entry name" value="P-loop_NTPase"/>
</dbReference>
<keyword evidence="5 7" id="KW-0472">Membrane</keyword>
<evidence type="ECO:0000256" key="7">
    <source>
        <dbReference type="SAM" id="Phobius"/>
    </source>
</evidence>